<keyword evidence="4" id="KW-1185">Reference proteome</keyword>
<dbReference type="GO" id="GO:0003700">
    <property type="term" value="F:DNA-binding transcription factor activity"/>
    <property type="evidence" value="ECO:0007669"/>
    <property type="project" value="InterPro"/>
</dbReference>
<dbReference type="AlphaFoldDB" id="A0A2R6NJV3"/>
<feature type="compositionally biased region" description="Acidic residues" evidence="1">
    <location>
        <begin position="463"/>
        <end position="473"/>
    </location>
</feature>
<proteinExistence type="predicted"/>
<reference evidence="3 4" key="1">
    <citation type="submission" date="2018-02" db="EMBL/GenBank/DDBJ databases">
        <title>Genome sequence of the basidiomycete white-rot fungus Phlebia centrifuga.</title>
        <authorList>
            <person name="Granchi Z."/>
            <person name="Peng M."/>
            <person name="de Vries R.P."/>
            <person name="Hilden K."/>
            <person name="Makela M.R."/>
            <person name="Grigoriev I."/>
            <person name="Riley R."/>
        </authorList>
    </citation>
    <scope>NUCLEOTIDE SEQUENCE [LARGE SCALE GENOMIC DNA]</scope>
    <source>
        <strain evidence="3 4">FBCC195</strain>
    </source>
</reference>
<evidence type="ECO:0000313" key="4">
    <source>
        <dbReference type="Proteomes" id="UP000186601"/>
    </source>
</evidence>
<dbReference type="EMBL" id="MLYV02001198">
    <property type="protein sequence ID" value="PSR72292.1"/>
    <property type="molecule type" value="Genomic_DNA"/>
</dbReference>
<feature type="compositionally biased region" description="Polar residues" evidence="1">
    <location>
        <begin position="379"/>
        <end position="403"/>
    </location>
</feature>
<comment type="caution">
    <text evidence="3">The sequence shown here is derived from an EMBL/GenBank/DDBJ whole genome shotgun (WGS) entry which is preliminary data.</text>
</comment>
<accession>A0A2R6NJV3</accession>
<evidence type="ECO:0000259" key="2">
    <source>
        <dbReference type="PROSITE" id="PS00036"/>
    </source>
</evidence>
<feature type="region of interest" description="Disordered" evidence="1">
    <location>
        <begin position="371"/>
        <end position="499"/>
    </location>
</feature>
<protein>
    <recommendedName>
        <fullName evidence="2">BZIP domain-containing protein</fullName>
    </recommendedName>
</protein>
<dbReference type="Proteomes" id="UP000186601">
    <property type="component" value="Unassembled WGS sequence"/>
</dbReference>
<dbReference type="OrthoDB" id="2257100at2759"/>
<organism evidence="3 4">
    <name type="scientific">Hermanssonia centrifuga</name>
    <dbReference type="NCBI Taxonomy" id="98765"/>
    <lineage>
        <taxon>Eukaryota</taxon>
        <taxon>Fungi</taxon>
        <taxon>Dikarya</taxon>
        <taxon>Basidiomycota</taxon>
        <taxon>Agaricomycotina</taxon>
        <taxon>Agaricomycetes</taxon>
        <taxon>Polyporales</taxon>
        <taxon>Meruliaceae</taxon>
        <taxon>Hermanssonia</taxon>
    </lineage>
</organism>
<sequence>MSLTMRSDFSHRYYESNAIASSSKARCMSPSPLPDSSCVKFEVRTPVMPVYDDISHTCGVFESTADTHSKFAMNRRLIQSSPPFRHSRPLTLQPTTFHLNPNSVNLYSRSQPIQQNHRYDVLPLLNPSLTNDFSETAGHHGISRPELYLPPCTPSSQYDSLNTSSHPVFTNPSALAAHHGIPQSLPPVPRTTRYQPEKPAVASSSTSPNNDFDFPSLCSNYLNMLSQKNEDSNPAVANTASSGNQPDDDAVKALMEVLQGTFAAPLKSLTFSDASQPASPEFQAFEEFTNDVFLTSPFEDSPWEDSLTTPAMESVDMSSDLLTSPAIVSGDDFGYGGVSLFGFSERAYEPIKTSTSAHVVHHPTSFDGMYTISPGTPALDSSSFHPSPSATPLETPVDSQSRAPQRRKSAPTGTRKNITPEALVPYDAPIQTRKYVTPSSTSRKEVPAIFAKKRARSQAFGKDDDDELEDDDNLNPTDLDAIEAKRRQNTLAARRSRKRKLEYQRELELSVEKEKEDKEAWRHKALFYEALLKSHGHEVPSFQS</sequence>
<evidence type="ECO:0000256" key="1">
    <source>
        <dbReference type="SAM" id="MobiDB-lite"/>
    </source>
</evidence>
<dbReference type="InterPro" id="IPR046347">
    <property type="entry name" value="bZIP_sf"/>
</dbReference>
<dbReference type="STRING" id="98765.A0A2R6NJV3"/>
<dbReference type="CDD" id="cd12193">
    <property type="entry name" value="bZIP_GCN4"/>
    <property type="match status" value="1"/>
</dbReference>
<evidence type="ECO:0000313" key="3">
    <source>
        <dbReference type="EMBL" id="PSR72292.1"/>
    </source>
</evidence>
<dbReference type="PROSITE" id="PS00036">
    <property type="entry name" value="BZIP_BASIC"/>
    <property type="match status" value="1"/>
</dbReference>
<name>A0A2R6NJV3_9APHY</name>
<feature type="domain" description="BZIP" evidence="2">
    <location>
        <begin position="485"/>
        <end position="499"/>
    </location>
</feature>
<dbReference type="SUPFAM" id="SSF57959">
    <property type="entry name" value="Leucine zipper domain"/>
    <property type="match status" value="1"/>
</dbReference>
<feature type="region of interest" description="Disordered" evidence="1">
    <location>
        <begin position="184"/>
        <end position="208"/>
    </location>
</feature>
<dbReference type="InterPro" id="IPR004827">
    <property type="entry name" value="bZIP"/>
</dbReference>
<gene>
    <name evidence="3" type="ORF">PHLCEN_2v11884</name>
</gene>
<dbReference type="Gene3D" id="3.30.160.60">
    <property type="entry name" value="Classic Zinc Finger"/>
    <property type="match status" value="1"/>
</dbReference>